<dbReference type="Proteomes" id="UP000248012">
    <property type="component" value="Unassembled WGS sequence"/>
</dbReference>
<feature type="non-terminal residue" evidence="1">
    <location>
        <position position="45"/>
    </location>
</feature>
<evidence type="ECO:0000313" key="2">
    <source>
        <dbReference type="Proteomes" id="UP000248012"/>
    </source>
</evidence>
<comment type="caution">
    <text evidence="1">The sequence shown here is derived from an EMBL/GenBank/DDBJ whole genome shotgun (WGS) entry which is preliminary data.</text>
</comment>
<organism evidence="1 2">
    <name type="scientific">Litorivita pollutaquae</name>
    <dbReference type="NCBI Taxonomy" id="2200892"/>
    <lineage>
        <taxon>Bacteria</taxon>
        <taxon>Pseudomonadati</taxon>
        <taxon>Pseudomonadota</taxon>
        <taxon>Alphaproteobacteria</taxon>
        <taxon>Rhodobacterales</taxon>
        <taxon>Paracoccaceae</taxon>
        <taxon>Litorivita</taxon>
    </lineage>
</organism>
<dbReference type="AlphaFoldDB" id="A0A2V4MX88"/>
<keyword evidence="2" id="KW-1185">Reference proteome</keyword>
<protein>
    <submittedName>
        <fullName evidence="1">Acyl-CoA dehydrogenase</fullName>
    </submittedName>
</protein>
<name>A0A2V4MX88_9RHOB</name>
<gene>
    <name evidence="1" type="ORF">DI396_16360</name>
</gene>
<proteinExistence type="predicted"/>
<accession>A0A2V4MX88</accession>
<evidence type="ECO:0000313" key="1">
    <source>
        <dbReference type="EMBL" id="PYC46272.1"/>
    </source>
</evidence>
<sequence length="45" mass="5077">MTGQNESALADLDAIRANYSLTDEQRQIVDHVDRVSREVLHPLQA</sequence>
<dbReference type="EMBL" id="QFVT01000027">
    <property type="protein sequence ID" value="PYC46272.1"/>
    <property type="molecule type" value="Genomic_DNA"/>
</dbReference>
<reference evidence="1 2" key="1">
    <citation type="submission" date="2018-05" db="EMBL/GenBank/DDBJ databases">
        <title>Oceanovita maritima gen. nov., sp. nov., a marine bacterium in the family Rhodobacteraceae isolated from surface seawater of Lundu port Xiamen, China.</title>
        <authorList>
            <person name="Hetharua B.H."/>
            <person name="Min D."/>
            <person name="Liao H."/>
            <person name="Tian Y."/>
        </authorList>
    </citation>
    <scope>NUCLEOTIDE SEQUENCE [LARGE SCALE GENOMIC DNA]</scope>
    <source>
        <strain evidence="1 2">FSX-11</strain>
    </source>
</reference>